<evidence type="ECO:0000313" key="3">
    <source>
        <dbReference type="Proteomes" id="UP000018439"/>
    </source>
</evidence>
<reference evidence="2 3" key="1">
    <citation type="journal article" date="2011" name="Stand. Genomic Sci.">
        <title>Non-contiguous finished genome sequence of Bacteroides coprosuis type strain (PC139).</title>
        <authorList>
            <person name="Land M."/>
            <person name="Held B."/>
            <person name="Gronow S."/>
            <person name="Abt B."/>
            <person name="Lucas S."/>
            <person name="Del Rio T.G."/>
            <person name="Nolan M."/>
            <person name="Tice H."/>
            <person name="Cheng J.F."/>
            <person name="Pitluck S."/>
            <person name="Liolios K."/>
            <person name="Pagani I."/>
            <person name="Ivanova N."/>
            <person name="Mavromatis K."/>
            <person name="Mikhailova N."/>
            <person name="Pati A."/>
            <person name="Tapia R."/>
            <person name="Han C."/>
            <person name="Goodwin L."/>
            <person name="Chen A."/>
            <person name="Palaniappan K."/>
            <person name="Hauser L."/>
            <person name="Brambilla E.M."/>
            <person name="Rohde M."/>
            <person name="Goker M."/>
            <person name="Detter J.C."/>
            <person name="Woyke T."/>
            <person name="Bristow J."/>
            <person name="Eisen J.A."/>
            <person name="Markowitz V."/>
            <person name="Hugenholtz P."/>
            <person name="Kyrpides N.C."/>
            <person name="Klenk H.P."/>
            <person name="Lapidus A."/>
        </authorList>
    </citation>
    <scope>NUCLEOTIDE SEQUENCE</scope>
    <source>
        <strain evidence="2 3">DSM 18011</strain>
    </source>
</reference>
<protein>
    <recommendedName>
        <fullName evidence="4">Epidermal growth-factor receptor (EGFR) L domain protein</fullName>
    </recommendedName>
</protein>
<dbReference type="STRING" id="679937.Bcop_2012"/>
<evidence type="ECO:0000313" key="2">
    <source>
        <dbReference type="EMBL" id="EGJ72187.1"/>
    </source>
</evidence>
<evidence type="ECO:0008006" key="4">
    <source>
        <dbReference type="Google" id="ProtNLM"/>
    </source>
</evidence>
<sequence length="707" mass="78311">MKYIYKILAFSLIACCIGLTSCSDDDSDFDGTDAYFTSFALHVGETTYTASIINNEIVVQVPQGTDLVEAEASYTLSENAKVMPDPKDIYDWTSDQLFRVEAYNKNYNSFVYKLKYTDISADEDVILRTQADVDNFESLKANRINGNLIIGSTTAVAEEDIIRNLNGLSTLNEVAYNIIINPSFGGAHLAGLSNLHQAGGLYIGTLENEAKFNQEKINVTLPQLKSVGNLIIRSNNINEVYFPELEEASSIHIQSQMLEQLDMSDLVNCYGTFTLNGSQVTSDGSYGNPLNETSANSTLLTIDLPALAHIEGDFNLVYFWKTNTLKLPALKTIGGNCVANTLKNIQKVSFPALEEVTGKFNSVGNDGMSKIELSALTHAGNVSIASLNEFSINLKEINLQALQSVDNDLTIRFAIVEELQFPNLTKVGNKLTCEKMQFIEKVNAPLLKECKKVNFEVVNLLKEFNLPLLTQVEEFVISSSRLIESIDLSTIQKAEKVSIKNCPALTLISAPKQITTEFSVGDSGGDKLEINTLQKTPKFNVSGGNAKELIIKDLTEAEKFSLSSGKAKSVIVKDLTNAGDFSLESFKEATHLEVPLLEKVKSFTMSEWFKLENFNFPKLSTVEKKFSFKGVRSQWDKNNECITTNLNAFSALTQAESIEVQFAAHLTDFTGLKNVVQNVEAKNWKVENNKYNPTHQDMLDGKYTENK</sequence>
<accession>F3ZSU6</accession>
<gene>
    <name evidence="2" type="ORF">Bcop_2012</name>
</gene>
<dbReference type="PROSITE" id="PS51257">
    <property type="entry name" value="PROKAR_LIPOPROTEIN"/>
    <property type="match status" value="1"/>
</dbReference>
<organism evidence="2 3">
    <name type="scientific">Bacteroides coprosuis DSM 18011</name>
    <dbReference type="NCBI Taxonomy" id="679937"/>
    <lineage>
        <taxon>Bacteria</taxon>
        <taxon>Pseudomonadati</taxon>
        <taxon>Bacteroidota</taxon>
        <taxon>Bacteroidia</taxon>
        <taxon>Bacteroidales</taxon>
        <taxon>Bacteroidaceae</taxon>
        <taxon>Bacteroides</taxon>
    </lineage>
</organism>
<keyword evidence="1" id="KW-0732">Signal</keyword>
<proteinExistence type="predicted"/>
<name>F3ZSU6_9BACE</name>
<dbReference type="AlphaFoldDB" id="F3ZSU6"/>
<feature type="signal peptide" evidence="1">
    <location>
        <begin position="1"/>
        <end position="23"/>
    </location>
</feature>
<keyword evidence="3" id="KW-1185">Reference proteome</keyword>
<dbReference type="Proteomes" id="UP000018439">
    <property type="component" value="Chromosome"/>
</dbReference>
<dbReference type="OrthoDB" id="1098431at2"/>
<dbReference type="EMBL" id="CM001167">
    <property type="protein sequence ID" value="EGJ72187.1"/>
    <property type="molecule type" value="Genomic_DNA"/>
</dbReference>
<dbReference type="HOGENOM" id="CLU_394197_0_0_10"/>
<evidence type="ECO:0000256" key="1">
    <source>
        <dbReference type="SAM" id="SignalP"/>
    </source>
</evidence>
<feature type="chain" id="PRO_5003308657" description="Epidermal growth-factor receptor (EGFR) L domain protein" evidence="1">
    <location>
        <begin position="24"/>
        <end position="707"/>
    </location>
</feature>
<dbReference type="Gene3D" id="2.60.40.2340">
    <property type="match status" value="1"/>
</dbReference>
<dbReference type="eggNOG" id="ENOG502Z8RW">
    <property type="taxonomic scope" value="Bacteria"/>
</dbReference>